<protein>
    <submittedName>
        <fullName evidence="2">Uncharacterized protein LOC111348521</fullName>
    </submittedName>
</protein>
<dbReference type="KEGG" id="sliu:111348521"/>
<organism evidence="1 2">
    <name type="scientific">Spodoptera litura</name>
    <name type="common">Asian cotton leafworm</name>
    <dbReference type="NCBI Taxonomy" id="69820"/>
    <lineage>
        <taxon>Eukaryota</taxon>
        <taxon>Metazoa</taxon>
        <taxon>Ecdysozoa</taxon>
        <taxon>Arthropoda</taxon>
        <taxon>Hexapoda</taxon>
        <taxon>Insecta</taxon>
        <taxon>Pterygota</taxon>
        <taxon>Neoptera</taxon>
        <taxon>Endopterygota</taxon>
        <taxon>Lepidoptera</taxon>
        <taxon>Glossata</taxon>
        <taxon>Ditrysia</taxon>
        <taxon>Noctuoidea</taxon>
        <taxon>Noctuidae</taxon>
        <taxon>Amphipyrinae</taxon>
        <taxon>Spodoptera</taxon>
    </lineage>
</organism>
<evidence type="ECO:0000313" key="2">
    <source>
        <dbReference type="RefSeq" id="XP_022814931.1"/>
    </source>
</evidence>
<dbReference type="AlphaFoldDB" id="A0A9J7IH46"/>
<sequence length="489" mass="57586">MKKSNLTSQELFKKARANNRVLKLPELETSARFCENTIQPVTVSHDFKKKIIKTCEKELKEEEYRNPYTLPDRLRVTTTGVKRPKRTRDPPTTDEILTVCDIDPEFFTIAEGRPVRSFYDIKTFMRDLRDATLLRANAAYVKDKILQIDMFSAAEQEEFSKVNRDFNKIRQNFFVFSEESFIEAKYVMKLAKETALKLAKVTDELEDYSFKFVKIKNKLLNIVAEYDQLSQYKKFLTDISPKWWRKRFGTHCSKADILCSQLIAQLQSESPETMTLYRQSALSLARLPPQLYYKTPSQVINFLENISRQCLHYLEVCGLFSGSFIKLHMQKRLLEDSIQDHGTHMQYVIDLYLKKVKTLEVTSELFKERFHEILQKVFYELVASYESSKLFMCLQLVHSGLYGDKPDCRDSLTNLMINIETYYDELSKDLNCLDQVVVKKATRQIFNQDKRAMAEAHLAKKQLKEYYALRKALNKSYDPPYTMKNRWYN</sequence>
<dbReference type="GeneID" id="111348521"/>
<reference evidence="2" key="1">
    <citation type="submission" date="2025-08" db="UniProtKB">
        <authorList>
            <consortium name="RefSeq"/>
        </authorList>
    </citation>
    <scope>IDENTIFICATION</scope>
    <source>
        <strain evidence="2">Ishihara</strain>
        <tissue evidence="2">Whole body</tissue>
    </source>
</reference>
<evidence type="ECO:0000313" key="1">
    <source>
        <dbReference type="Proteomes" id="UP000301870"/>
    </source>
</evidence>
<proteinExistence type="predicted"/>
<dbReference type="RefSeq" id="XP_022814931.1">
    <property type="nucleotide sequence ID" value="XM_022959163.1"/>
</dbReference>
<dbReference type="Proteomes" id="UP000301870">
    <property type="component" value="Chromosome 7"/>
</dbReference>
<name>A0A9J7IH46_SPOLT</name>
<dbReference type="OrthoDB" id="10264063at2759"/>
<accession>A0A9J7IH46</accession>
<keyword evidence="1" id="KW-1185">Reference proteome</keyword>
<gene>
    <name evidence="2" type="primary">LOC111348521</name>
</gene>